<protein>
    <submittedName>
        <fullName evidence="3">PaaI family thioesterase</fullName>
    </submittedName>
</protein>
<dbReference type="InterPro" id="IPR006683">
    <property type="entry name" value="Thioestr_dom"/>
</dbReference>
<proteinExistence type="predicted"/>
<evidence type="ECO:0000313" key="4">
    <source>
        <dbReference type="Proteomes" id="UP000317078"/>
    </source>
</evidence>
<dbReference type="SUPFAM" id="SSF54637">
    <property type="entry name" value="Thioesterase/thiol ester dehydrase-isomerase"/>
    <property type="match status" value="1"/>
</dbReference>
<dbReference type="InterPro" id="IPR003736">
    <property type="entry name" value="PAAI_dom"/>
</dbReference>
<keyword evidence="1" id="KW-0378">Hydrolase</keyword>
<dbReference type="AlphaFoldDB" id="A0A502G1N5"/>
<dbReference type="CDD" id="cd03443">
    <property type="entry name" value="PaaI_thioesterase"/>
    <property type="match status" value="1"/>
</dbReference>
<evidence type="ECO:0000259" key="2">
    <source>
        <dbReference type="Pfam" id="PF03061"/>
    </source>
</evidence>
<dbReference type="Gene3D" id="3.10.129.10">
    <property type="entry name" value="Hotdog Thioesterase"/>
    <property type="match status" value="1"/>
</dbReference>
<dbReference type="EMBL" id="RCZP01000013">
    <property type="protein sequence ID" value="TPG55521.1"/>
    <property type="molecule type" value="Genomic_DNA"/>
</dbReference>
<evidence type="ECO:0000313" key="3">
    <source>
        <dbReference type="EMBL" id="TPG55521.1"/>
    </source>
</evidence>
<dbReference type="NCBIfam" id="TIGR00369">
    <property type="entry name" value="unchar_dom_1"/>
    <property type="match status" value="1"/>
</dbReference>
<keyword evidence="4" id="KW-1185">Reference proteome</keyword>
<dbReference type="InterPro" id="IPR029069">
    <property type="entry name" value="HotDog_dom_sf"/>
</dbReference>
<comment type="caution">
    <text evidence="3">The sequence shown here is derived from an EMBL/GenBank/DDBJ whole genome shotgun (WGS) entry which is preliminary data.</text>
</comment>
<dbReference type="Proteomes" id="UP000317078">
    <property type="component" value="Unassembled WGS sequence"/>
</dbReference>
<reference evidence="3 4" key="1">
    <citation type="journal article" date="2019" name="Environ. Microbiol.">
        <title>Species interactions and distinct microbial communities in high Arctic permafrost affected cryosols are associated with the CH4 and CO2 gas fluxes.</title>
        <authorList>
            <person name="Altshuler I."/>
            <person name="Hamel J."/>
            <person name="Turney S."/>
            <person name="Magnuson E."/>
            <person name="Levesque R."/>
            <person name="Greer C."/>
            <person name="Whyte L.G."/>
        </authorList>
    </citation>
    <scope>NUCLEOTIDE SEQUENCE [LARGE SCALE GENOMIC DNA]</scope>
    <source>
        <strain evidence="3 4">S9.3B</strain>
    </source>
</reference>
<feature type="domain" description="Thioesterase" evidence="2">
    <location>
        <begin position="106"/>
        <end position="183"/>
    </location>
</feature>
<accession>A0A502G1N5</accession>
<evidence type="ECO:0000256" key="1">
    <source>
        <dbReference type="ARBA" id="ARBA00022801"/>
    </source>
</evidence>
<sequence>MISTSTSPAFGPSRSTVSTLSGLFASQATAARVFISGRLPFLSVRWFYPGRNGRTRGGGGVTLAELTARVREGVPLAGALGIEVLRADATSAELRLPPSGLSLRPGGTASGPALMTLADVAIWVPLLVAKAGADETRTAQLGIAFLRPAGAAGVRAEVRIVRQGRTSLYAEVWMRAEGEEKPCAHATSTWMRAAAG</sequence>
<dbReference type="GO" id="GO:0016289">
    <property type="term" value="F:acyl-CoA hydrolase activity"/>
    <property type="evidence" value="ECO:0007669"/>
    <property type="project" value="UniProtKB-ARBA"/>
</dbReference>
<dbReference type="OrthoDB" id="9805304at2"/>
<gene>
    <name evidence="3" type="ORF">EAH89_14865</name>
</gene>
<dbReference type="Pfam" id="PF03061">
    <property type="entry name" value="4HBT"/>
    <property type="match status" value="1"/>
</dbReference>
<name>A0A502G1N5_9PROT</name>
<organism evidence="3 4">
    <name type="scientific">Muricoccus nepalensis</name>
    <dbReference type="NCBI Taxonomy" id="1854500"/>
    <lineage>
        <taxon>Bacteria</taxon>
        <taxon>Pseudomonadati</taxon>
        <taxon>Pseudomonadota</taxon>
        <taxon>Alphaproteobacteria</taxon>
        <taxon>Acetobacterales</taxon>
        <taxon>Roseomonadaceae</taxon>
        <taxon>Muricoccus</taxon>
    </lineage>
</organism>